<evidence type="ECO:0000259" key="8">
    <source>
        <dbReference type="Pfam" id="PF01529"/>
    </source>
</evidence>
<name>A0A8B8IVJ3_VANTA</name>
<feature type="transmembrane region" description="Helical" evidence="7">
    <location>
        <begin position="280"/>
        <end position="301"/>
    </location>
</feature>
<feature type="domain" description="Palmitoyltransferase DHHC" evidence="8">
    <location>
        <begin position="137"/>
        <end position="204"/>
    </location>
</feature>
<evidence type="ECO:0000313" key="10">
    <source>
        <dbReference type="RefSeq" id="XP_026499681.2"/>
    </source>
</evidence>
<organism evidence="9 10">
    <name type="scientific">Vanessa tameamea</name>
    <name type="common">Kamehameha butterfly</name>
    <dbReference type="NCBI Taxonomy" id="334116"/>
    <lineage>
        <taxon>Eukaryota</taxon>
        <taxon>Metazoa</taxon>
        <taxon>Ecdysozoa</taxon>
        <taxon>Arthropoda</taxon>
        <taxon>Hexapoda</taxon>
        <taxon>Insecta</taxon>
        <taxon>Pterygota</taxon>
        <taxon>Neoptera</taxon>
        <taxon>Endopterygota</taxon>
        <taxon>Lepidoptera</taxon>
        <taxon>Glossata</taxon>
        <taxon>Ditrysia</taxon>
        <taxon>Papilionoidea</taxon>
        <taxon>Nymphalidae</taxon>
        <taxon>Nymphalinae</taxon>
        <taxon>Vanessa</taxon>
    </lineage>
</organism>
<dbReference type="GeneID" id="113403366"/>
<keyword evidence="9" id="KW-1185">Reference proteome</keyword>
<dbReference type="OMA" id="APFEDEW"/>
<dbReference type="AlphaFoldDB" id="A0A8B8IVJ3"/>
<reference evidence="10" key="1">
    <citation type="submission" date="2025-08" db="UniProtKB">
        <authorList>
            <consortium name="RefSeq"/>
        </authorList>
    </citation>
    <scope>IDENTIFICATION</scope>
    <source>
        <tissue evidence="10">Whole body</tissue>
    </source>
</reference>
<keyword evidence="5 7" id="KW-0472">Membrane</keyword>
<comment type="similarity">
    <text evidence="7">Belongs to the DHHC palmitoyltransferase family.</text>
</comment>
<dbReference type="OrthoDB" id="331948at2759"/>
<keyword evidence="4 7" id="KW-1133">Transmembrane helix</keyword>
<dbReference type="Pfam" id="PF01529">
    <property type="entry name" value="DHHC"/>
    <property type="match status" value="1"/>
</dbReference>
<evidence type="ECO:0000256" key="5">
    <source>
        <dbReference type="ARBA" id="ARBA00023136"/>
    </source>
</evidence>
<dbReference type="EC" id="2.3.1.225" evidence="7"/>
<keyword evidence="2 7" id="KW-0808">Transferase</keyword>
<gene>
    <name evidence="10" type="primary">LOC113403366</name>
</gene>
<feature type="transmembrane region" description="Helical" evidence="7">
    <location>
        <begin position="185"/>
        <end position="204"/>
    </location>
</feature>
<dbReference type="PANTHER" id="PTHR12246">
    <property type="entry name" value="PALMITOYLTRANSFERASE ZDHHC16"/>
    <property type="match status" value="1"/>
</dbReference>
<feature type="transmembrane region" description="Helical" evidence="7">
    <location>
        <begin position="68"/>
        <end position="87"/>
    </location>
</feature>
<accession>A0A8B8IVJ3</accession>
<dbReference type="RefSeq" id="XP_026499681.2">
    <property type="nucleotide sequence ID" value="XM_026643896.2"/>
</dbReference>
<evidence type="ECO:0000313" key="9">
    <source>
        <dbReference type="Proteomes" id="UP001652626"/>
    </source>
</evidence>
<evidence type="ECO:0000256" key="1">
    <source>
        <dbReference type="ARBA" id="ARBA00004141"/>
    </source>
</evidence>
<dbReference type="Proteomes" id="UP001652626">
    <property type="component" value="Chromosome Z"/>
</dbReference>
<dbReference type="GO" id="GO:0019706">
    <property type="term" value="F:protein-cysteine S-palmitoyltransferase activity"/>
    <property type="evidence" value="ECO:0007669"/>
    <property type="project" value="UniProtKB-EC"/>
</dbReference>
<comment type="catalytic activity">
    <reaction evidence="7">
        <text>L-cysteinyl-[protein] + hexadecanoyl-CoA = S-hexadecanoyl-L-cysteinyl-[protein] + CoA</text>
        <dbReference type="Rhea" id="RHEA:36683"/>
        <dbReference type="Rhea" id="RHEA-COMP:10131"/>
        <dbReference type="Rhea" id="RHEA-COMP:11032"/>
        <dbReference type="ChEBI" id="CHEBI:29950"/>
        <dbReference type="ChEBI" id="CHEBI:57287"/>
        <dbReference type="ChEBI" id="CHEBI:57379"/>
        <dbReference type="ChEBI" id="CHEBI:74151"/>
        <dbReference type="EC" id="2.3.1.225"/>
    </reaction>
</comment>
<dbReference type="InterPro" id="IPR039859">
    <property type="entry name" value="PFA4/ZDH16/20/ERF2-like"/>
</dbReference>
<sequence>MVVFQWRFQWRGLYGRIKDYITWKISQIVLTFYTLTFNTHMDQNYIIDCLLEPIFWFVDNFAGNLGKVFVFCVTVLTTAVVTIAYWVGLPYWWQKNEYITVFLVVFGNWLLLNIVFHYYMGVSTPPGYPPHGSMISEAASICKKCISPKPPRTHHCSVCDRCVLAMDHHCPWLNNCVGYFNVRYFYLYMAYMVAGVAFVIIAGLDLGYQVLWVNDTGGLTQEHDPDLIGHPVRMNQSGVLVPVQVIAEYDSENSPREHHLPTPVITEAQRITAHPWKRKAVVFMAVTCLSVFFALGTLIIMHGKNISKGETSVEAHINASLRKLDKNQFRNPYNFGRKKNWKLFLGLTQGRTFFRNVLFPSKHPPSGNGLTWHTIHNAIEDWP</sequence>
<keyword evidence="3 7" id="KW-0812">Transmembrane</keyword>
<dbReference type="GO" id="GO:0016020">
    <property type="term" value="C:membrane"/>
    <property type="evidence" value="ECO:0007669"/>
    <property type="project" value="UniProtKB-SubCell"/>
</dbReference>
<keyword evidence="6 7" id="KW-0012">Acyltransferase</keyword>
<evidence type="ECO:0000256" key="4">
    <source>
        <dbReference type="ARBA" id="ARBA00022989"/>
    </source>
</evidence>
<protein>
    <recommendedName>
        <fullName evidence="7">Palmitoyltransferase</fullName>
        <ecNumber evidence="7">2.3.1.225</ecNumber>
    </recommendedName>
</protein>
<proteinExistence type="inferred from homology"/>
<evidence type="ECO:0000256" key="6">
    <source>
        <dbReference type="ARBA" id="ARBA00023315"/>
    </source>
</evidence>
<comment type="domain">
    <text evidence="7">The DHHC domain is required for palmitoyltransferase activity.</text>
</comment>
<feature type="transmembrane region" description="Helical" evidence="7">
    <location>
        <begin position="99"/>
        <end position="120"/>
    </location>
</feature>
<evidence type="ECO:0000256" key="3">
    <source>
        <dbReference type="ARBA" id="ARBA00022692"/>
    </source>
</evidence>
<evidence type="ECO:0000256" key="2">
    <source>
        <dbReference type="ARBA" id="ARBA00022679"/>
    </source>
</evidence>
<comment type="subcellular location">
    <subcellularLocation>
        <location evidence="1">Membrane</location>
        <topology evidence="1">Multi-pass membrane protein</topology>
    </subcellularLocation>
</comment>
<dbReference type="PROSITE" id="PS50216">
    <property type="entry name" value="DHHC"/>
    <property type="match status" value="1"/>
</dbReference>
<dbReference type="InterPro" id="IPR001594">
    <property type="entry name" value="Palmitoyltrfase_DHHC"/>
</dbReference>
<evidence type="ECO:0000256" key="7">
    <source>
        <dbReference type="RuleBase" id="RU079119"/>
    </source>
</evidence>